<evidence type="ECO:0000313" key="5">
    <source>
        <dbReference type="EMBL" id="NEK22365.1"/>
    </source>
</evidence>
<gene>
    <name evidence="5" type="ORF">GV827_08130</name>
</gene>
<dbReference type="EMBL" id="JAABNT010000004">
    <property type="protein sequence ID" value="NEK22365.1"/>
    <property type="molecule type" value="Genomic_DNA"/>
</dbReference>
<evidence type="ECO:0000256" key="2">
    <source>
        <dbReference type="PROSITE-ProRule" id="PRU00169"/>
    </source>
</evidence>
<accession>A0A6P0CB01</accession>
<evidence type="ECO:0000259" key="4">
    <source>
        <dbReference type="PROSITE" id="PS50110"/>
    </source>
</evidence>
<dbReference type="PANTHER" id="PTHR44591">
    <property type="entry name" value="STRESS RESPONSE REGULATOR PROTEIN 1"/>
    <property type="match status" value="1"/>
</dbReference>
<feature type="domain" description="Response regulatory" evidence="4">
    <location>
        <begin position="22"/>
        <end position="140"/>
    </location>
</feature>
<dbReference type="Pfam" id="PF00072">
    <property type="entry name" value="Response_reg"/>
    <property type="match status" value="1"/>
</dbReference>
<dbReference type="CDD" id="cd00156">
    <property type="entry name" value="REC"/>
    <property type="match status" value="1"/>
</dbReference>
<comment type="caution">
    <text evidence="5">The sequence shown here is derived from an EMBL/GenBank/DDBJ whole genome shotgun (WGS) entry which is preliminary data.</text>
</comment>
<dbReference type="Gene3D" id="3.40.50.2300">
    <property type="match status" value="1"/>
</dbReference>
<keyword evidence="6" id="KW-1185">Reference proteome</keyword>
<dbReference type="RefSeq" id="WP_164353298.1">
    <property type="nucleotide sequence ID" value="NZ_JAABNT010000004.1"/>
</dbReference>
<feature type="region of interest" description="Disordered" evidence="3">
    <location>
        <begin position="238"/>
        <end position="258"/>
    </location>
</feature>
<dbReference type="InterPro" id="IPR011006">
    <property type="entry name" value="CheY-like_superfamily"/>
</dbReference>
<organism evidence="5 6">
    <name type="scientific">Sulfitobacter sediminilitoris</name>
    <dbReference type="NCBI Taxonomy" id="2698830"/>
    <lineage>
        <taxon>Bacteria</taxon>
        <taxon>Pseudomonadati</taxon>
        <taxon>Pseudomonadota</taxon>
        <taxon>Alphaproteobacteria</taxon>
        <taxon>Rhodobacterales</taxon>
        <taxon>Roseobacteraceae</taxon>
        <taxon>Sulfitobacter</taxon>
    </lineage>
</organism>
<protein>
    <submittedName>
        <fullName evidence="5">Response regulator</fullName>
    </submittedName>
</protein>
<dbReference type="PANTHER" id="PTHR44591:SF3">
    <property type="entry name" value="RESPONSE REGULATORY DOMAIN-CONTAINING PROTEIN"/>
    <property type="match status" value="1"/>
</dbReference>
<evidence type="ECO:0000256" key="1">
    <source>
        <dbReference type="ARBA" id="ARBA00022553"/>
    </source>
</evidence>
<keyword evidence="1 2" id="KW-0597">Phosphoprotein</keyword>
<evidence type="ECO:0000313" key="6">
    <source>
        <dbReference type="Proteomes" id="UP000468591"/>
    </source>
</evidence>
<dbReference type="Proteomes" id="UP000468591">
    <property type="component" value="Unassembled WGS sequence"/>
</dbReference>
<proteinExistence type="predicted"/>
<dbReference type="AlphaFoldDB" id="A0A6P0CB01"/>
<dbReference type="PROSITE" id="PS50110">
    <property type="entry name" value="RESPONSE_REGULATORY"/>
    <property type="match status" value="1"/>
</dbReference>
<dbReference type="SMART" id="SM00448">
    <property type="entry name" value="REC"/>
    <property type="match status" value="1"/>
</dbReference>
<evidence type="ECO:0000256" key="3">
    <source>
        <dbReference type="SAM" id="MobiDB-lite"/>
    </source>
</evidence>
<feature type="modified residue" description="4-aspartylphosphate" evidence="2">
    <location>
        <position position="73"/>
    </location>
</feature>
<name>A0A6P0CB01_9RHOB</name>
<reference evidence="5 6" key="1">
    <citation type="submission" date="2020-01" db="EMBL/GenBank/DDBJ databases">
        <title>Sulfitobacter sediminilitoris sp. nov., isolated from a tidal flat.</title>
        <authorList>
            <person name="Park S."/>
            <person name="Yoon J.-H."/>
        </authorList>
    </citation>
    <scope>NUCLEOTIDE SEQUENCE [LARGE SCALE GENOMIC DNA]</scope>
    <source>
        <strain evidence="5 6">JBTF-M27</strain>
    </source>
</reference>
<dbReference type="GO" id="GO:0000160">
    <property type="term" value="P:phosphorelay signal transduction system"/>
    <property type="evidence" value="ECO:0007669"/>
    <property type="project" value="InterPro"/>
</dbReference>
<dbReference type="InterPro" id="IPR001789">
    <property type="entry name" value="Sig_transdc_resp-reg_receiver"/>
</dbReference>
<sequence>MPAALSKPLLLSGKSGKGQPVPVLILDDERFDRHRLARLCSGLEFPCAVSNAKTLDEFALHLEQVSFHLILVDYMLPDGTGLDALHMVRLNSRNLNAATLMISGQAKAGVTQEAEALGCAGYLTKDDLSPSRFAAAVKKALASVATPIPTSKQNYPVDEVEQLMSICAAHCARDVKPMISRMMRQIRDMRSSRDNADAPDLQALEQNCLTLWAYLIKMEREDGAELMSELVHNLLVTEAPAPSGKPSKPPSPFGRRPH</sequence>
<dbReference type="InterPro" id="IPR050595">
    <property type="entry name" value="Bact_response_regulator"/>
</dbReference>
<dbReference type="SUPFAM" id="SSF52172">
    <property type="entry name" value="CheY-like"/>
    <property type="match status" value="1"/>
</dbReference>